<dbReference type="InterPro" id="IPR035979">
    <property type="entry name" value="RBD_domain_sf"/>
</dbReference>
<feature type="domain" description="SAC" evidence="7">
    <location>
        <begin position="123"/>
        <end position="236"/>
    </location>
</feature>
<dbReference type="Pfam" id="PF02383">
    <property type="entry name" value="Syja_N"/>
    <property type="match status" value="1"/>
</dbReference>
<comment type="catalytic activity">
    <reaction evidence="1">
        <text>a 1,2-diacyl-sn-glycero-3-phospho-(1D-myo-inositol-4,5-bisphosphate) + H2O = a 1,2-diacyl-sn-glycero-3-phospho-(1D-myo-inositol 4-phosphate) + phosphate</text>
        <dbReference type="Rhea" id="RHEA:22764"/>
        <dbReference type="ChEBI" id="CHEBI:15377"/>
        <dbReference type="ChEBI" id="CHEBI:43474"/>
        <dbReference type="ChEBI" id="CHEBI:58178"/>
        <dbReference type="ChEBI" id="CHEBI:58456"/>
        <dbReference type="EC" id="3.1.3.36"/>
    </reaction>
</comment>
<comment type="caution">
    <text evidence="8">The sequence shown here is derived from an EMBL/GenBank/DDBJ whole genome shotgun (WGS) entry which is preliminary data.</text>
</comment>
<evidence type="ECO:0000256" key="6">
    <source>
        <dbReference type="SAM" id="MobiDB-lite"/>
    </source>
</evidence>
<feature type="region of interest" description="Disordered" evidence="6">
    <location>
        <begin position="874"/>
        <end position="970"/>
    </location>
</feature>
<dbReference type="SMART" id="SM00128">
    <property type="entry name" value="IPPc"/>
    <property type="match status" value="1"/>
</dbReference>
<dbReference type="Pfam" id="PF22669">
    <property type="entry name" value="Exo_endo_phos2"/>
    <property type="match status" value="1"/>
</dbReference>
<comment type="similarity">
    <text evidence="3">In the central section; belongs to the inositol 1,4,5-trisphosphate 5-phosphatase family.</text>
</comment>
<dbReference type="SMART" id="SM01165">
    <property type="entry name" value="DUF1866"/>
    <property type="match status" value="1"/>
</dbReference>
<dbReference type="GO" id="GO:0098793">
    <property type="term" value="C:presynapse"/>
    <property type="evidence" value="ECO:0007669"/>
    <property type="project" value="TreeGrafter"/>
</dbReference>
<feature type="compositionally biased region" description="Low complexity" evidence="6">
    <location>
        <begin position="1598"/>
        <end position="1607"/>
    </location>
</feature>
<dbReference type="EMBL" id="JADDUC020000044">
    <property type="protein sequence ID" value="KAI1229576.1"/>
    <property type="molecule type" value="Genomic_DNA"/>
</dbReference>
<dbReference type="SUPFAM" id="SSF56219">
    <property type="entry name" value="DNase I-like"/>
    <property type="match status" value="1"/>
</dbReference>
<feature type="domain" description="SAC" evidence="7">
    <location>
        <begin position="295"/>
        <end position="354"/>
    </location>
</feature>
<dbReference type="InterPro" id="IPR015047">
    <property type="entry name" value="SYNJ1/2_RRM"/>
</dbReference>
<reference evidence="8" key="1">
    <citation type="submission" date="2020-10" db="EMBL/GenBank/DDBJ databases">
        <title>Feather gene expression reveals the developmental basis of iridescence in African starlings.</title>
        <authorList>
            <person name="Rubenstein D.R."/>
        </authorList>
    </citation>
    <scope>NUCLEOTIDE SEQUENCE</scope>
    <source>
        <strain evidence="8">SS15</strain>
        <tissue evidence="8">Liver</tissue>
    </source>
</reference>
<dbReference type="SUPFAM" id="SSF54928">
    <property type="entry name" value="RNA-binding domain, RBD"/>
    <property type="match status" value="1"/>
</dbReference>
<dbReference type="InterPro" id="IPR000300">
    <property type="entry name" value="IPPc"/>
</dbReference>
<dbReference type="PANTHER" id="PTHR11200">
    <property type="entry name" value="INOSITOL 5-PHOSPHATASE"/>
    <property type="match status" value="1"/>
</dbReference>
<feature type="region of interest" description="Disordered" evidence="6">
    <location>
        <begin position="1381"/>
        <end position="1404"/>
    </location>
</feature>
<dbReference type="InterPro" id="IPR036691">
    <property type="entry name" value="Endo/exonu/phosph_ase_sf"/>
</dbReference>
<comment type="similarity">
    <text evidence="2">Belongs to the synaptojanin family.</text>
</comment>
<feature type="compositionally biased region" description="Polar residues" evidence="6">
    <location>
        <begin position="926"/>
        <end position="937"/>
    </location>
</feature>
<evidence type="ECO:0000313" key="8">
    <source>
        <dbReference type="EMBL" id="KAG0113783.1"/>
    </source>
</evidence>
<evidence type="ECO:0000256" key="3">
    <source>
        <dbReference type="ARBA" id="ARBA00009678"/>
    </source>
</evidence>
<evidence type="ECO:0000256" key="4">
    <source>
        <dbReference type="ARBA" id="ARBA00013044"/>
    </source>
</evidence>
<keyword evidence="10" id="KW-1185">Reference proteome</keyword>
<sequence>MRELPPSMEGYRVYHKLEPLPFSVMVESRNREECLLFESGAVAVLSSAEKDTIKNTYSKVMDAYGLLGVLRLNLGDTLFHYVVLVTGCMSVGKIQDSEVFRVTSTELVSLRADPADEDRVSEVRKVLNSGNFYFAWSATGASLDLSLSAHRSMQEHSTDNRNQSLHLHLKHYGVNCDDWLLRLMCGGVEIRTIYAAHKQAKACLISRLSCERAGTRFNVRGTNDDGHVANFVETEQSHLKASEHSADIRMVNFDYHQMVKGGKAEKLHSVLKPQVQKFLECGFFDFDGKEAKRSQSGTVRTNCLDCLDRTNSVQAFLGLEMLTKQLEVLGLAEKPHFPSMWSVNGDSVRKIYAGTGALEGKAKAGKLKDGARSVTRTIQNNFFDSSKQEAIDVLLLGNTLNSDLADKARALLTTSSLRASVKVLKSMCENFYKYAKPKKIRVCVGTWNVNGGKQFRNRKNKPVDIFGIGFEEMVELNAGNIVNASTTNQKLWAAELHKSISRDHRYVLLASEQLVGVCLLADVAVDTVKTGMGGAMGTKVSWPLGCCSIPAALGLPCSQMTAHKAKSRREMKTLEGCSFPMTLFWCGDFNHRIDLPNEEVKDLPQQQNRDALVAGDQLINQKNSGQIFRGFLEGKINFAPTYKYDLFSDDYDTSEKCRTPAWTDRILWRRRKWPFDRSAEDLDLLNASFHSDTNVPYTWNPGTLLHYGRAELKTPVVALIDIDIFEIEAEERQKVYKEVIAMQGPPDGTVMVSIRSSSAEENYFDDNLIDDLLQKFASYDKMWVTFLEGSSALNVMNLNGIELQGRIIDINLKNPDWIRSLEDEMNLEKINIGLPSSTSSTLLCEDAEVTADYDMEGDIDDYSAEVEEILPQHLQPSSGSGLGASPSSSPRSSPCQSPTLSEGPTLPVRPSRAPAKSPGPPVSTHADVQSGGQQKEPPQSLEPKRPPPPRPVAPPARPAPPQRPPPPSEVDILKSEMKVVPGFYYLVLGEYIQLTFLSSASSKDTGTCACVSLLLKGAAFNPPAQNKSSAMVLGSAPLLCYSSFTAAPLSPSFTVRNSLMCCLHSAHSVTELTDHRELLGRSHKWAHRLGAPPSPGVARREVEGHHECVLHSKQQYKSLTESLAGFPPVTLPSWQVSSTNSSQNPKPPGLLEIVHLSELKAIFSSLTLPSLNVVSEVAISVAVVELSSYRINHETEWLPTQLRIQGTCATQKSPGTQRKDTLVRNQPPHGAGTTRPTVPPRAGVISAPQSHVRPSGARPAPESQSKPAEPPRGSPLLPEPLKPQAAGPAQPSTPVLRMQEPLIPVAPHPSQASAPPSLEPPQPPPRSRSSHSLPSDPAPSQQQLNPNGPSSTNPEPQLSSDPFEALSFQLLVSKMQMSVRTSPAPTLNQKELTQLPSARQRNGDNSNAVNCMPAMPPIPTFHSSQEHQHSSPNPFLTGLNCSNPFTERTPSAGNPFRTEPRESGLTSQVQVGPAASHPFPPLPAPSCSTSRAAFPRGAAKSTLCLPSQSLKVENVQPRGWVTFDEDEDLHTKLKPSASVPDFKRLGSGKSAGCPALLGTQQKTFLGSDFNFDGDWNKSSADCFCTLPARKPPAPPVPSRAASNRSPADPFPCPAPKPLVSQELQAPRGVTVSFPRRFFPLGSFTLYFGNSSAAARASVCELPCSTLLLQTSVWLMFWSVLTLANQIRGELLLVGVT</sequence>
<dbReference type="GO" id="GO:0048471">
    <property type="term" value="C:perinuclear region of cytoplasm"/>
    <property type="evidence" value="ECO:0007669"/>
    <property type="project" value="TreeGrafter"/>
</dbReference>
<evidence type="ECO:0000256" key="1">
    <source>
        <dbReference type="ARBA" id="ARBA00001786"/>
    </source>
</evidence>
<dbReference type="GO" id="GO:0004439">
    <property type="term" value="F:phosphatidylinositol-4,5-bisphosphate 5-phosphatase activity"/>
    <property type="evidence" value="ECO:0007669"/>
    <property type="project" value="UniProtKB-EC"/>
</dbReference>
<dbReference type="PROSITE" id="PS50275">
    <property type="entry name" value="SAC"/>
    <property type="match status" value="2"/>
</dbReference>
<keyword evidence="5" id="KW-0378">Hydrolase</keyword>
<feature type="compositionally biased region" description="Pro residues" evidence="6">
    <location>
        <begin position="1317"/>
        <end position="1326"/>
    </location>
</feature>
<organism evidence="8">
    <name type="scientific">Lamprotornis superbus</name>
    <dbReference type="NCBI Taxonomy" id="245042"/>
    <lineage>
        <taxon>Eukaryota</taxon>
        <taxon>Metazoa</taxon>
        <taxon>Chordata</taxon>
        <taxon>Craniata</taxon>
        <taxon>Vertebrata</taxon>
        <taxon>Euteleostomi</taxon>
        <taxon>Archelosauria</taxon>
        <taxon>Archosauria</taxon>
        <taxon>Dinosauria</taxon>
        <taxon>Saurischia</taxon>
        <taxon>Theropoda</taxon>
        <taxon>Coelurosauria</taxon>
        <taxon>Aves</taxon>
        <taxon>Neognathae</taxon>
        <taxon>Neoaves</taxon>
        <taxon>Telluraves</taxon>
        <taxon>Australaves</taxon>
        <taxon>Passeriformes</taxon>
        <taxon>Sturnidae</taxon>
        <taxon>Lamprotornis</taxon>
    </lineage>
</organism>
<accession>A0A835NEQ7</accession>
<evidence type="ECO:0000313" key="10">
    <source>
        <dbReference type="Proteomes" id="UP000618051"/>
    </source>
</evidence>
<feature type="compositionally biased region" description="Pro residues" evidence="6">
    <location>
        <begin position="1268"/>
        <end position="1281"/>
    </location>
</feature>
<dbReference type="InterPro" id="IPR002013">
    <property type="entry name" value="SAC_dom"/>
</dbReference>
<evidence type="ECO:0000313" key="9">
    <source>
        <dbReference type="EMBL" id="KAI1229576.1"/>
    </source>
</evidence>
<evidence type="ECO:0000256" key="2">
    <source>
        <dbReference type="ARBA" id="ARBA00008943"/>
    </source>
</evidence>
<reference evidence="9" key="3">
    <citation type="submission" date="2022-01" db="EMBL/GenBank/DDBJ databases">
        <authorList>
            <person name="Rubenstein D.R."/>
        </authorList>
    </citation>
    <scope>NUCLEOTIDE SEQUENCE</scope>
    <source>
        <strain evidence="9">SS15</strain>
        <tissue evidence="9">Liver</tissue>
    </source>
</reference>
<dbReference type="Gene3D" id="3.60.10.10">
    <property type="entry name" value="Endonuclease/exonuclease/phosphatase"/>
    <property type="match status" value="1"/>
</dbReference>
<dbReference type="InterPro" id="IPR046985">
    <property type="entry name" value="IP5"/>
</dbReference>
<dbReference type="Gene3D" id="3.30.70.330">
    <property type="match status" value="1"/>
</dbReference>
<name>A0A835NEQ7_9PASS</name>
<dbReference type="Pfam" id="PF08952">
    <property type="entry name" value="DUF1866"/>
    <property type="match status" value="1"/>
</dbReference>
<proteinExistence type="inferred from homology"/>
<dbReference type="GO" id="GO:0017124">
    <property type="term" value="F:SH3 domain binding"/>
    <property type="evidence" value="ECO:0007669"/>
    <property type="project" value="TreeGrafter"/>
</dbReference>
<feature type="compositionally biased region" description="Pro residues" evidence="6">
    <location>
        <begin position="946"/>
        <end position="968"/>
    </location>
</feature>
<feature type="region of interest" description="Disordered" evidence="6">
    <location>
        <begin position="1591"/>
        <end position="1613"/>
    </location>
</feature>
<evidence type="ECO:0000259" key="7">
    <source>
        <dbReference type="PROSITE" id="PS50275"/>
    </source>
</evidence>
<dbReference type="GO" id="GO:0003676">
    <property type="term" value="F:nucleic acid binding"/>
    <property type="evidence" value="ECO:0007669"/>
    <property type="project" value="InterPro"/>
</dbReference>
<dbReference type="Proteomes" id="UP000618051">
    <property type="component" value="Unassembled WGS sequence"/>
</dbReference>
<dbReference type="GO" id="GO:0048488">
    <property type="term" value="P:synaptic vesicle endocytosis"/>
    <property type="evidence" value="ECO:0007669"/>
    <property type="project" value="TreeGrafter"/>
</dbReference>
<dbReference type="EMBL" id="JADDUC010000393">
    <property type="protein sequence ID" value="KAG0113783.1"/>
    <property type="molecule type" value="Genomic_DNA"/>
</dbReference>
<feature type="region of interest" description="Disordered" evidence="6">
    <location>
        <begin position="1210"/>
        <end position="1364"/>
    </location>
</feature>
<feature type="compositionally biased region" description="Low complexity" evidence="6">
    <location>
        <begin position="876"/>
        <end position="898"/>
    </location>
</feature>
<dbReference type="OrthoDB" id="1925875at2759"/>
<dbReference type="GO" id="GO:0046856">
    <property type="term" value="P:phosphatidylinositol dephosphorylation"/>
    <property type="evidence" value="ECO:0007669"/>
    <property type="project" value="InterPro"/>
</dbReference>
<reference evidence="9 10" key="2">
    <citation type="journal article" date="2021" name="J. Hered.">
        <title>Feather Gene Expression Elucidates the Developmental Basis of Plumage Iridescence in African Starlings.</title>
        <authorList>
            <person name="Rubenstein D.R."/>
            <person name="Corvelo A."/>
            <person name="MacManes M.D."/>
            <person name="Maia R."/>
            <person name="Narzisi G."/>
            <person name="Rousaki A."/>
            <person name="Vandenabeele P."/>
            <person name="Shawkey M.D."/>
            <person name="Solomon J."/>
        </authorList>
    </citation>
    <scope>NUCLEOTIDE SEQUENCE [LARGE SCALE GENOMIC DNA]</scope>
    <source>
        <strain evidence="9">SS15</strain>
    </source>
</reference>
<dbReference type="EC" id="3.1.3.36" evidence="4"/>
<dbReference type="InterPro" id="IPR012677">
    <property type="entry name" value="Nucleotide-bd_a/b_plait_sf"/>
</dbReference>
<evidence type="ECO:0000256" key="5">
    <source>
        <dbReference type="ARBA" id="ARBA00022801"/>
    </source>
</evidence>
<gene>
    <name evidence="9" type="ORF">IHE44_0011811</name>
    <name evidence="8" type="ORF">IHE44_009737</name>
</gene>
<protein>
    <recommendedName>
        <fullName evidence="4">phosphoinositide 5-phosphatase</fullName>
        <ecNumber evidence="4">3.1.3.36</ecNumber>
    </recommendedName>
</protein>
<dbReference type="PANTHER" id="PTHR11200:SF158">
    <property type="entry name" value="SYNAPTOJANIN-1"/>
    <property type="match status" value="1"/>
</dbReference>
<feature type="compositionally biased region" description="Polar residues" evidence="6">
    <location>
        <begin position="1338"/>
        <end position="1360"/>
    </location>
</feature>